<organism evidence="6 7">
    <name type="scientific">Flaviaesturariibacter aridisoli</name>
    <dbReference type="NCBI Taxonomy" id="2545761"/>
    <lineage>
        <taxon>Bacteria</taxon>
        <taxon>Pseudomonadati</taxon>
        <taxon>Bacteroidota</taxon>
        <taxon>Chitinophagia</taxon>
        <taxon>Chitinophagales</taxon>
        <taxon>Chitinophagaceae</taxon>
        <taxon>Flaviaestuariibacter</taxon>
    </lineage>
</organism>
<dbReference type="GO" id="GO:0043770">
    <property type="term" value="F:demethylmenaquinone methyltransferase activity"/>
    <property type="evidence" value="ECO:0007669"/>
    <property type="project" value="UniProtKB-UniRule"/>
</dbReference>
<dbReference type="PROSITE" id="PS51608">
    <property type="entry name" value="SAM_MT_UBIE"/>
    <property type="match status" value="1"/>
</dbReference>
<comment type="function">
    <text evidence="5">Methyltransferase required for the conversion of demethylmenaquinol (DMKH2) to menaquinol (MKH2).</text>
</comment>
<dbReference type="NCBIfam" id="TIGR01934">
    <property type="entry name" value="MenG_MenH_UbiE"/>
    <property type="match status" value="1"/>
</dbReference>
<comment type="caution">
    <text evidence="6">The sequence shown here is derived from an EMBL/GenBank/DDBJ whole genome shotgun (WGS) entry which is preliminary data.</text>
</comment>
<evidence type="ECO:0000256" key="3">
    <source>
        <dbReference type="ARBA" id="ARBA00022679"/>
    </source>
</evidence>
<comment type="catalytic activity">
    <reaction evidence="5">
        <text>a 2-demethylmenaquinol + S-adenosyl-L-methionine = a menaquinol + S-adenosyl-L-homocysteine + H(+)</text>
        <dbReference type="Rhea" id="RHEA:42640"/>
        <dbReference type="Rhea" id="RHEA-COMP:9539"/>
        <dbReference type="Rhea" id="RHEA-COMP:9563"/>
        <dbReference type="ChEBI" id="CHEBI:15378"/>
        <dbReference type="ChEBI" id="CHEBI:18151"/>
        <dbReference type="ChEBI" id="CHEBI:55437"/>
        <dbReference type="ChEBI" id="CHEBI:57856"/>
        <dbReference type="ChEBI" id="CHEBI:59789"/>
        <dbReference type="EC" id="2.1.1.163"/>
    </reaction>
</comment>
<keyword evidence="7" id="KW-1185">Reference proteome</keyword>
<dbReference type="OrthoDB" id="9808140at2"/>
<dbReference type="PROSITE" id="PS01183">
    <property type="entry name" value="UBIE_1"/>
    <property type="match status" value="1"/>
</dbReference>
<comment type="caution">
    <text evidence="5">Lacks conserved residue(s) required for the propagation of feature annotation.</text>
</comment>
<keyword evidence="3 5" id="KW-0808">Transferase</keyword>
<dbReference type="Proteomes" id="UP000295164">
    <property type="component" value="Unassembled WGS sequence"/>
</dbReference>
<dbReference type="RefSeq" id="WP_131850348.1">
    <property type="nucleotide sequence ID" value="NZ_SKFH01000001.1"/>
</dbReference>
<reference evidence="6 7" key="1">
    <citation type="submission" date="2019-03" db="EMBL/GenBank/DDBJ databases">
        <authorList>
            <person name="Kim M.K.M."/>
        </authorList>
    </citation>
    <scope>NUCLEOTIDE SEQUENCE [LARGE SCALE GENOMIC DNA]</scope>
    <source>
        <strain evidence="6 7">17J68-15</strain>
    </source>
</reference>
<feature type="binding site" evidence="5">
    <location>
        <position position="91"/>
    </location>
    <ligand>
        <name>S-adenosyl-L-methionine</name>
        <dbReference type="ChEBI" id="CHEBI:59789"/>
    </ligand>
</feature>
<dbReference type="EC" id="2.1.1.163" evidence="5"/>
<sequence>MKRFAHDEIKPFSEEGNKKQQVAEMFDDIAGRYDFMNRVLSARIDVLWRKAAMRALAPYKPQLLLDVATGTGDMALMAARSLRPARIVGIDISEGMLQVGREKVRKANLGTQIELVSGDSETINADDNTFDAGMVAFGVRNFEHLEKGLGEILRVLKPGAPLVVLEFSRPRLPVVRQLYGWYMGWLAPQLAKWFRQNKQAYQYLNASANAFPDRQDFVAIMNNVGYINTSFKPLSLGICCLYAGIKRQD</sequence>
<dbReference type="InterPro" id="IPR004033">
    <property type="entry name" value="UbiE/COQ5_MeTrFase"/>
</dbReference>
<evidence type="ECO:0000256" key="4">
    <source>
        <dbReference type="ARBA" id="ARBA00022691"/>
    </source>
</evidence>
<dbReference type="GO" id="GO:0008425">
    <property type="term" value="F:2-methoxy-6-polyprenyl-1,4-benzoquinol methyltransferase activity"/>
    <property type="evidence" value="ECO:0007669"/>
    <property type="project" value="TreeGrafter"/>
</dbReference>
<keyword evidence="2 5" id="KW-0489">Methyltransferase</keyword>
<comment type="pathway">
    <text evidence="5">Quinol/quinone metabolism; menaquinone biosynthesis; menaquinol from 1,4-dihydroxy-2-naphthoate: step 2/2.</text>
</comment>
<dbReference type="PANTHER" id="PTHR43591">
    <property type="entry name" value="METHYLTRANSFERASE"/>
    <property type="match status" value="1"/>
</dbReference>
<accession>A0A4R4E7T1</accession>
<name>A0A4R4E7T1_9BACT</name>
<dbReference type="InterPro" id="IPR023576">
    <property type="entry name" value="UbiE/COQ5_MeTrFase_CS"/>
</dbReference>
<proteinExistence type="inferred from homology"/>
<dbReference type="GO" id="GO:0009234">
    <property type="term" value="P:menaquinone biosynthetic process"/>
    <property type="evidence" value="ECO:0007669"/>
    <property type="project" value="UniProtKB-UniRule"/>
</dbReference>
<evidence type="ECO:0000256" key="2">
    <source>
        <dbReference type="ARBA" id="ARBA00022603"/>
    </source>
</evidence>
<dbReference type="PROSITE" id="PS01184">
    <property type="entry name" value="UBIE_2"/>
    <property type="match status" value="1"/>
</dbReference>
<dbReference type="EMBL" id="SKFH01000001">
    <property type="protein sequence ID" value="TCZ74993.1"/>
    <property type="molecule type" value="Genomic_DNA"/>
</dbReference>
<dbReference type="InterPro" id="IPR029063">
    <property type="entry name" value="SAM-dependent_MTases_sf"/>
</dbReference>
<gene>
    <name evidence="6" type="primary">ubiE</name>
    <name evidence="5" type="synonym">menG</name>
    <name evidence="6" type="ORF">E0486_01420</name>
</gene>
<feature type="binding site" evidence="5">
    <location>
        <begin position="119"/>
        <end position="120"/>
    </location>
    <ligand>
        <name>S-adenosyl-L-methionine</name>
        <dbReference type="ChEBI" id="CHEBI:59789"/>
    </ligand>
</feature>
<dbReference type="CDD" id="cd02440">
    <property type="entry name" value="AdoMet_MTases"/>
    <property type="match status" value="1"/>
</dbReference>
<dbReference type="HAMAP" id="MF_01813">
    <property type="entry name" value="MenG_UbiE_methyltr"/>
    <property type="match status" value="1"/>
</dbReference>
<dbReference type="NCBIfam" id="NF001244">
    <property type="entry name" value="PRK00216.1-5"/>
    <property type="match status" value="1"/>
</dbReference>
<keyword evidence="4 5" id="KW-0949">S-adenosyl-L-methionine</keyword>
<dbReference type="UniPathway" id="UPA00079">
    <property type="reaction ID" value="UER00169"/>
</dbReference>
<dbReference type="SUPFAM" id="SSF53335">
    <property type="entry name" value="S-adenosyl-L-methionine-dependent methyltransferases"/>
    <property type="match status" value="1"/>
</dbReference>
<dbReference type="GO" id="GO:0032259">
    <property type="term" value="P:methylation"/>
    <property type="evidence" value="ECO:0007669"/>
    <property type="project" value="UniProtKB-KW"/>
</dbReference>
<comment type="similarity">
    <text evidence="5">Belongs to the class I-like SAM-binding methyltransferase superfamily. MenG/UbiE family.</text>
</comment>
<dbReference type="Pfam" id="PF01209">
    <property type="entry name" value="Ubie_methyltran"/>
    <property type="match status" value="1"/>
</dbReference>
<evidence type="ECO:0000256" key="1">
    <source>
        <dbReference type="ARBA" id="ARBA00022428"/>
    </source>
</evidence>
<evidence type="ECO:0000313" key="7">
    <source>
        <dbReference type="Proteomes" id="UP000295164"/>
    </source>
</evidence>
<dbReference type="PANTHER" id="PTHR43591:SF24">
    <property type="entry name" value="2-METHOXY-6-POLYPRENYL-1,4-BENZOQUINOL METHYLASE, MITOCHONDRIAL"/>
    <property type="match status" value="1"/>
</dbReference>
<evidence type="ECO:0000256" key="5">
    <source>
        <dbReference type="HAMAP-Rule" id="MF_01813"/>
    </source>
</evidence>
<dbReference type="Gene3D" id="3.40.50.150">
    <property type="entry name" value="Vaccinia Virus protein VP39"/>
    <property type="match status" value="1"/>
</dbReference>
<evidence type="ECO:0000313" key="6">
    <source>
        <dbReference type="EMBL" id="TCZ74993.1"/>
    </source>
</evidence>
<feature type="binding site" evidence="5">
    <location>
        <position position="71"/>
    </location>
    <ligand>
        <name>S-adenosyl-L-methionine</name>
        <dbReference type="ChEBI" id="CHEBI:59789"/>
    </ligand>
</feature>
<dbReference type="AlphaFoldDB" id="A0A4R4E7T1"/>
<protein>
    <recommendedName>
        <fullName evidence="5">Demethylmenaquinone methyltransferase</fullName>
        <ecNumber evidence="5">2.1.1.163</ecNumber>
    </recommendedName>
</protein>
<keyword evidence="1 5" id="KW-0474">Menaquinone biosynthesis</keyword>